<name>A0A563UFB1_9SPHI</name>
<proteinExistence type="predicted"/>
<dbReference type="OrthoDB" id="8442276at2"/>
<keyword evidence="2" id="KW-1185">Reference proteome</keyword>
<protein>
    <submittedName>
        <fullName evidence="1">DUF4256 domain-containing protein</fullName>
    </submittedName>
</protein>
<organism evidence="1 2">
    <name type="scientific">Mucilaginibacter pallidiroseus</name>
    <dbReference type="NCBI Taxonomy" id="2599295"/>
    <lineage>
        <taxon>Bacteria</taxon>
        <taxon>Pseudomonadati</taxon>
        <taxon>Bacteroidota</taxon>
        <taxon>Sphingobacteriia</taxon>
        <taxon>Sphingobacteriales</taxon>
        <taxon>Sphingobacteriaceae</taxon>
        <taxon>Mucilaginibacter</taxon>
    </lineage>
</organism>
<reference evidence="1 2" key="1">
    <citation type="submission" date="2019-07" db="EMBL/GenBank/DDBJ databases">
        <authorList>
            <person name="Kim J."/>
        </authorList>
    </citation>
    <scope>NUCLEOTIDE SEQUENCE [LARGE SCALE GENOMIC DNA]</scope>
    <source>
        <strain evidence="2">dk17</strain>
    </source>
</reference>
<evidence type="ECO:0000313" key="1">
    <source>
        <dbReference type="EMBL" id="TWR30038.1"/>
    </source>
</evidence>
<accession>A0A563UFB1</accession>
<gene>
    <name evidence="1" type="ORF">FPZ43_06975</name>
</gene>
<dbReference type="EMBL" id="VOEJ01000003">
    <property type="protein sequence ID" value="TWR30038.1"/>
    <property type="molecule type" value="Genomic_DNA"/>
</dbReference>
<dbReference type="Proteomes" id="UP000320042">
    <property type="component" value="Unassembled WGS sequence"/>
</dbReference>
<comment type="caution">
    <text evidence="1">The sequence shown here is derived from an EMBL/GenBank/DDBJ whole genome shotgun (WGS) entry which is preliminary data.</text>
</comment>
<dbReference type="AlphaFoldDB" id="A0A563UFB1"/>
<evidence type="ECO:0000313" key="2">
    <source>
        <dbReference type="Proteomes" id="UP000320042"/>
    </source>
</evidence>
<dbReference type="InterPro" id="IPR025352">
    <property type="entry name" value="DUF4256"/>
</dbReference>
<sequence length="186" mass="21531">MSMKLSATQSQDLLEILKNRFLKNMDRHPGLDWADVETRLKDNEEKQWSLNEMEITGGEPDVVAFDDKTDEYTFFDCSAETPAGRRSTCYDREGWESRKDNRPENTAVDMAEEMGVQLLNEEQYRYLQQLGKFDLKTSSWLATAVEIRKLGGAIFADRRYNTVFVYHNGAQSYYAGRAFRAALKVR</sequence>
<dbReference type="Pfam" id="PF14066">
    <property type="entry name" value="DUF4256"/>
    <property type="match status" value="1"/>
</dbReference>